<sequence>MIEVQTSGSGNTFLLAVAFFFRQWEVPSGSGNFLTSSGNVLCILFPTSDNLERPNAESSTKIVNTIGPINAFTLPMLFLAYASFMDFTVYQIDVKSTFLYGIIEEEVYVIQPPGFVDLEFLDRAYKVEKALYGLHQALRACVKSTTTQMETHKLLSKDANGTNVDVYLYRQVLWLQNQLLDYAYNFKQTKIHVDNTYKKRLIEMVKIHTDYNVADLLTKAFDVTRFQFLIASIGLLNP</sequence>
<organism evidence="2">
    <name type="scientific">Tanacetum cinerariifolium</name>
    <name type="common">Dalmatian daisy</name>
    <name type="synonym">Chrysanthemum cinerariifolium</name>
    <dbReference type="NCBI Taxonomy" id="118510"/>
    <lineage>
        <taxon>Eukaryota</taxon>
        <taxon>Viridiplantae</taxon>
        <taxon>Streptophyta</taxon>
        <taxon>Embryophyta</taxon>
        <taxon>Tracheophyta</taxon>
        <taxon>Spermatophyta</taxon>
        <taxon>Magnoliopsida</taxon>
        <taxon>eudicotyledons</taxon>
        <taxon>Gunneridae</taxon>
        <taxon>Pentapetalae</taxon>
        <taxon>asterids</taxon>
        <taxon>campanulids</taxon>
        <taxon>Asterales</taxon>
        <taxon>Asteraceae</taxon>
        <taxon>Asteroideae</taxon>
        <taxon>Anthemideae</taxon>
        <taxon>Anthemidinae</taxon>
        <taxon>Tanacetum</taxon>
    </lineage>
</organism>
<dbReference type="Pfam" id="PF07727">
    <property type="entry name" value="RVT_2"/>
    <property type="match status" value="1"/>
</dbReference>
<gene>
    <name evidence="2" type="ORF">Tci_058277</name>
</gene>
<evidence type="ECO:0000313" key="2">
    <source>
        <dbReference type="EMBL" id="GEU86299.1"/>
    </source>
</evidence>
<evidence type="ECO:0000259" key="1">
    <source>
        <dbReference type="Pfam" id="PF07727"/>
    </source>
</evidence>
<feature type="domain" description="Reverse transcriptase Ty1/copia-type" evidence="1">
    <location>
        <begin position="64"/>
        <end position="155"/>
    </location>
</feature>
<proteinExistence type="predicted"/>
<dbReference type="InterPro" id="IPR013103">
    <property type="entry name" value="RVT_2"/>
</dbReference>
<protein>
    <submittedName>
        <fullName evidence="2">Copia protein</fullName>
    </submittedName>
</protein>
<comment type="caution">
    <text evidence="2">The sequence shown here is derived from an EMBL/GenBank/DDBJ whole genome shotgun (WGS) entry which is preliminary data.</text>
</comment>
<accession>A0A6L2NLM0</accession>
<name>A0A6L2NLM0_TANCI</name>
<reference evidence="2" key="1">
    <citation type="journal article" date="2019" name="Sci. Rep.">
        <title>Draft genome of Tanacetum cinerariifolium, the natural source of mosquito coil.</title>
        <authorList>
            <person name="Yamashiro T."/>
            <person name="Shiraishi A."/>
            <person name="Satake H."/>
            <person name="Nakayama K."/>
        </authorList>
    </citation>
    <scope>NUCLEOTIDE SEQUENCE</scope>
</reference>
<dbReference type="AlphaFoldDB" id="A0A6L2NLM0"/>
<dbReference type="EMBL" id="BKCJ010009292">
    <property type="protein sequence ID" value="GEU86299.1"/>
    <property type="molecule type" value="Genomic_DNA"/>
</dbReference>